<dbReference type="PROSITE" id="PS51483">
    <property type="entry name" value="B5"/>
    <property type="match status" value="1"/>
</dbReference>
<dbReference type="SUPFAM" id="SSF46955">
    <property type="entry name" value="Putative DNA-binding domain"/>
    <property type="match status" value="2"/>
</dbReference>
<feature type="domain" description="FDX-ACB" evidence="2">
    <location>
        <begin position="642"/>
        <end position="731"/>
    </location>
</feature>
<dbReference type="GO" id="GO:0006432">
    <property type="term" value="P:phenylalanyl-tRNA aminoacylation"/>
    <property type="evidence" value="ECO:0007669"/>
    <property type="project" value="InterPro"/>
</dbReference>
<feature type="domain" description="B5" evidence="3">
    <location>
        <begin position="356"/>
        <end position="432"/>
    </location>
</feature>
<evidence type="ECO:0000313" key="5">
    <source>
        <dbReference type="Proteomes" id="UP000316659"/>
    </source>
</evidence>
<gene>
    <name evidence="4" type="ORF">CCE02nite_27550</name>
</gene>
<dbReference type="InterPro" id="IPR005121">
    <property type="entry name" value="Fdx_antiC-bd"/>
</dbReference>
<evidence type="ECO:0000256" key="1">
    <source>
        <dbReference type="SAM" id="MobiDB-lite"/>
    </source>
</evidence>
<dbReference type="RefSeq" id="WP_141390195.1">
    <property type="nucleotide sequence ID" value="NZ_BJNZ01000018.1"/>
</dbReference>
<dbReference type="InterPro" id="IPR005147">
    <property type="entry name" value="tRNA_synthase_B5-dom"/>
</dbReference>
<feature type="region of interest" description="Disordered" evidence="1">
    <location>
        <begin position="100"/>
        <end position="119"/>
    </location>
</feature>
<accession>A0A4Y4E094</accession>
<dbReference type="Pfam" id="PF03147">
    <property type="entry name" value="FDX-ACB"/>
    <property type="match status" value="1"/>
</dbReference>
<dbReference type="GO" id="GO:0005524">
    <property type="term" value="F:ATP binding"/>
    <property type="evidence" value="ECO:0007669"/>
    <property type="project" value="InterPro"/>
</dbReference>
<evidence type="ECO:0000259" key="2">
    <source>
        <dbReference type="PROSITE" id="PS51447"/>
    </source>
</evidence>
<dbReference type="SMART" id="SM00896">
    <property type="entry name" value="FDX-ACB"/>
    <property type="match status" value="1"/>
</dbReference>
<dbReference type="GO" id="GO:0000287">
    <property type="term" value="F:magnesium ion binding"/>
    <property type="evidence" value="ECO:0007669"/>
    <property type="project" value="InterPro"/>
</dbReference>
<dbReference type="Gene3D" id="2.40.50.140">
    <property type="entry name" value="Nucleic acid-binding proteins"/>
    <property type="match status" value="1"/>
</dbReference>
<dbReference type="GO" id="GO:0003723">
    <property type="term" value="F:RNA binding"/>
    <property type="evidence" value="ECO:0007669"/>
    <property type="project" value="InterPro"/>
</dbReference>
<dbReference type="SUPFAM" id="SSF54991">
    <property type="entry name" value="Anticodon-binding domain of PheRS"/>
    <property type="match status" value="1"/>
</dbReference>
<dbReference type="InterPro" id="IPR045864">
    <property type="entry name" value="aa-tRNA-synth_II/BPL/LPL"/>
</dbReference>
<dbReference type="InterPro" id="IPR009061">
    <property type="entry name" value="DNA-bd_dom_put_sf"/>
</dbReference>
<organism evidence="4 5">
    <name type="scientific">Cellulosimicrobium cellulans</name>
    <name type="common">Arthrobacter luteus</name>
    <dbReference type="NCBI Taxonomy" id="1710"/>
    <lineage>
        <taxon>Bacteria</taxon>
        <taxon>Bacillati</taxon>
        <taxon>Actinomycetota</taxon>
        <taxon>Actinomycetes</taxon>
        <taxon>Micrococcales</taxon>
        <taxon>Promicromonosporaceae</taxon>
        <taxon>Cellulosimicrobium</taxon>
    </lineage>
</organism>
<dbReference type="SUPFAM" id="SSF55681">
    <property type="entry name" value="Class II aaRS and biotin synthetases"/>
    <property type="match status" value="1"/>
</dbReference>
<proteinExistence type="predicted"/>
<dbReference type="InterPro" id="IPR012340">
    <property type="entry name" value="NA-bd_OB-fold"/>
</dbReference>
<protein>
    <submittedName>
        <fullName evidence="4">Uncharacterized protein</fullName>
    </submittedName>
</protein>
<evidence type="ECO:0000313" key="4">
    <source>
        <dbReference type="EMBL" id="GED10756.1"/>
    </source>
</evidence>
<dbReference type="Gene3D" id="3.30.70.380">
    <property type="entry name" value="Ferrodoxin-fold anticodon-binding domain"/>
    <property type="match status" value="1"/>
</dbReference>
<dbReference type="Proteomes" id="UP000316659">
    <property type="component" value="Unassembled WGS sequence"/>
</dbReference>
<dbReference type="AlphaFoldDB" id="A0A4Y4E094"/>
<sequence length="732" mass="76849">MRVPLSWLNALHREPLSRATVDELLGEAGAVVTSVDAVGALHPRVVVGEVTGVPSAGTVEVLVPTREIVSLDPHLGILPVVGAKVAVALPGALLFRHASSRTSNGPAGTARVPQGRGPGTPTGRVCLGPDLGLPSHDVVRLPEHARPGQQVAPLLDPLAGDEVLTVRAPQHLPGMHSVRGLAAELAARLDVEVVRPVPAARLGESGRLRVRAPGMAAVAMVCERPPENLGMDDHVARWRALAGLGGASVQQRLLEVVAFEQGVYLSTHPHDLTVPDLTMRPAVPEPRSGESDGTARHPGLVLDGLTTPVDPATASGVLIVASSVHDEERCLDALHRAARLLGVRPVSVSRGSGPARVLRHLDLDLGLLARRTGLFLAEPDVRGLLARIGAQVRADRDGTVAVMVPDDRADLHDEPALAAEIVRLAGLGAITPTLPAAFREGGASPMRRESRAADAVRDSGFREVVTPLLRPSGPAGPASDEDDVVRIADGTASPLRQELAEGLIRVALGVVAAGHADQGVRVFEVGTVVTGGPGAVEERRFLSTVELTPGTSPRRLDPSELVRSVVAALGRAHPVVLAPEAGTPSGFANGWRIVVGEVDCGRVRRGTVSESGKDDHAVTVVDLDLGRVAGLPRRHVKVPSTPRFPVAVRDLTFVLSGGTDVHRLTSMLSQVDPLVTRVELVDIFSRTSDGTTSATVRLVFASPWRSVPRPEVAEVVARAVERCEGQGFRLRS</sequence>
<name>A0A4Y4E094_CELCE</name>
<dbReference type="EMBL" id="BJNZ01000018">
    <property type="protein sequence ID" value="GED10756.1"/>
    <property type="molecule type" value="Genomic_DNA"/>
</dbReference>
<dbReference type="Gene3D" id="3.30.56.10">
    <property type="match status" value="2"/>
</dbReference>
<evidence type="ECO:0000259" key="3">
    <source>
        <dbReference type="PROSITE" id="PS51483"/>
    </source>
</evidence>
<dbReference type="PROSITE" id="PS51447">
    <property type="entry name" value="FDX_ACB"/>
    <property type="match status" value="1"/>
</dbReference>
<reference evidence="4 5" key="1">
    <citation type="submission" date="2019-06" db="EMBL/GenBank/DDBJ databases">
        <title>Whole genome shotgun sequence of Cellulosimicrobium cellulans NBRC 15516.</title>
        <authorList>
            <person name="Hosoyama A."/>
            <person name="Uohara A."/>
            <person name="Ohji S."/>
            <person name="Ichikawa N."/>
        </authorList>
    </citation>
    <scope>NUCLEOTIDE SEQUENCE [LARGE SCALE GENOMIC DNA]</scope>
    <source>
        <strain evidence="4 5">NBRC 15516</strain>
    </source>
</reference>
<dbReference type="InterPro" id="IPR036690">
    <property type="entry name" value="Fdx_antiC-bd_sf"/>
</dbReference>
<dbReference type="SMART" id="SM00874">
    <property type="entry name" value="B5"/>
    <property type="match status" value="1"/>
</dbReference>
<comment type="caution">
    <text evidence="4">The sequence shown here is derived from an EMBL/GenBank/DDBJ whole genome shotgun (WGS) entry which is preliminary data.</text>
</comment>